<accession>A0A7R6PGT3</accession>
<dbReference type="InterPro" id="IPR050767">
    <property type="entry name" value="Sel1_AlgK"/>
</dbReference>
<organism evidence="1 2">
    <name type="scientific">Neptunomonas japonica JAMM 1380</name>
    <dbReference type="NCBI Taxonomy" id="1441457"/>
    <lineage>
        <taxon>Bacteria</taxon>
        <taxon>Pseudomonadati</taxon>
        <taxon>Pseudomonadota</taxon>
        <taxon>Gammaproteobacteria</taxon>
        <taxon>Oceanospirillales</taxon>
        <taxon>Oceanospirillaceae</taxon>
        <taxon>Neptunomonas</taxon>
    </lineage>
</organism>
<dbReference type="PANTHER" id="PTHR11102:SF160">
    <property type="entry name" value="ERAD-ASSOCIATED E3 UBIQUITIN-PROTEIN LIGASE COMPONENT HRD3"/>
    <property type="match status" value="1"/>
</dbReference>
<evidence type="ECO:0008006" key="3">
    <source>
        <dbReference type="Google" id="ProtNLM"/>
    </source>
</evidence>
<evidence type="ECO:0000313" key="2">
    <source>
        <dbReference type="Proteomes" id="UP000595332"/>
    </source>
</evidence>
<dbReference type="Pfam" id="PF08238">
    <property type="entry name" value="Sel1"/>
    <property type="match status" value="7"/>
</dbReference>
<gene>
    <name evidence="1" type="ORF">NEJAP_0042</name>
</gene>
<dbReference type="SMART" id="SM00671">
    <property type="entry name" value="SEL1"/>
    <property type="match status" value="7"/>
</dbReference>
<evidence type="ECO:0000313" key="1">
    <source>
        <dbReference type="EMBL" id="BBB28001.1"/>
    </source>
</evidence>
<dbReference type="SUPFAM" id="SSF81901">
    <property type="entry name" value="HCP-like"/>
    <property type="match status" value="2"/>
</dbReference>
<dbReference type="InterPro" id="IPR006597">
    <property type="entry name" value="Sel1-like"/>
</dbReference>
<dbReference type="KEGG" id="njp:NEJAP_0042"/>
<dbReference type="RefSeq" id="WP_201348742.1">
    <property type="nucleotide sequence ID" value="NZ_AP014546.1"/>
</dbReference>
<name>A0A7R6PGT3_9GAMM</name>
<dbReference type="PANTHER" id="PTHR11102">
    <property type="entry name" value="SEL-1-LIKE PROTEIN"/>
    <property type="match status" value="1"/>
</dbReference>
<dbReference type="Proteomes" id="UP000595332">
    <property type="component" value="Chromosome"/>
</dbReference>
<keyword evidence="2" id="KW-1185">Reference proteome</keyword>
<dbReference type="AlphaFoldDB" id="A0A7R6PGT3"/>
<dbReference type="InterPro" id="IPR011990">
    <property type="entry name" value="TPR-like_helical_dom_sf"/>
</dbReference>
<reference evidence="1 2" key="1">
    <citation type="journal article" date="2008" name="Int. J. Syst. Evol. Microbiol.">
        <title>Neptunomonas japonica sp. nov., an Osedax japonicus symbiont-like bacterium isolated from sediment adjacent to sperm whale carcasses off Kagoshima, Japan.</title>
        <authorList>
            <person name="Miyazaki M."/>
            <person name="Nogi Y."/>
            <person name="Fujiwara Y."/>
            <person name="Kawato M."/>
            <person name="Kubokawa K."/>
            <person name="Horikoshi K."/>
        </authorList>
    </citation>
    <scope>NUCLEOTIDE SEQUENCE [LARGE SCALE GENOMIC DNA]</scope>
    <source>
        <strain evidence="1 2">JAMM 1380</strain>
    </source>
</reference>
<sequence length="298" mass="33472">MQLLRFVIIVLCLIPLHVNSKEIAPSLSADSLYKKGISYLDRANRHPQKAVEHLVIASDKGHIHSSYLLYLLYTNGIGTSVDHRKAKEYLVIAANKKHPDALHTLGHNYAAGAGVAKDIKQAAELFRLAAEVGHKHAKFDYAIQLLRGEGVAKDVFLAEKWMLKSAQDKNPMAQKQLAYWYRDGREGIEKNQKKSHYWFKRALGNFKVAADKSNTTAQFEYAYMLSNGYGIKPNKSKAAKIYQALAKKNHAAAQFWLGQMYLRGEAVTKDMSKAKELTLKSAAQNFRPALTVKQQAGW</sequence>
<protein>
    <recommendedName>
        <fullName evidence="3">Beta-lactamase</fullName>
    </recommendedName>
</protein>
<dbReference type="Gene3D" id="1.25.40.10">
    <property type="entry name" value="Tetratricopeptide repeat domain"/>
    <property type="match status" value="2"/>
</dbReference>
<proteinExistence type="predicted"/>
<dbReference type="EMBL" id="AP014546">
    <property type="protein sequence ID" value="BBB28001.1"/>
    <property type="molecule type" value="Genomic_DNA"/>
</dbReference>